<keyword evidence="7" id="KW-1185">Reference proteome</keyword>
<dbReference type="Pfam" id="PF17754">
    <property type="entry name" value="TetR_C_14"/>
    <property type="match status" value="1"/>
</dbReference>
<comment type="caution">
    <text evidence="6">The sequence shown here is derived from an EMBL/GenBank/DDBJ whole genome shotgun (WGS) entry which is preliminary data.</text>
</comment>
<dbReference type="PANTHER" id="PTHR30055:SF234">
    <property type="entry name" value="HTH-TYPE TRANSCRIPTIONAL REGULATOR BETI"/>
    <property type="match status" value="1"/>
</dbReference>
<dbReference type="PANTHER" id="PTHR30055">
    <property type="entry name" value="HTH-TYPE TRANSCRIPTIONAL REGULATOR RUTR"/>
    <property type="match status" value="1"/>
</dbReference>
<accession>A0A543I566</accession>
<evidence type="ECO:0000256" key="4">
    <source>
        <dbReference type="PROSITE-ProRule" id="PRU00335"/>
    </source>
</evidence>
<evidence type="ECO:0000313" key="7">
    <source>
        <dbReference type="Proteomes" id="UP000318331"/>
    </source>
</evidence>
<protein>
    <submittedName>
        <fullName evidence="6">TetR family transcriptional regulator</fullName>
    </submittedName>
</protein>
<gene>
    <name evidence="6" type="ORF">FB466_0537</name>
</gene>
<dbReference type="PRINTS" id="PR00455">
    <property type="entry name" value="HTHTETR"/>
</dbReference>
<name>A0A543I566_9MICO</name>
<dbReference type="InterPro" id="IPR001647">
    <property type="entry name" value="HTH_TetR"/>
</dbReference>
<dbReference type="InterPro" id="IPR009057">
    <property type="entry name" value="Homeodomain-like_sf"/>
</dbReference>
<keyword evidence="2 4" id="KW-0238">DNA-binding</keyword>
<dbReference type="Gene3D" id="1.10.10.60">
    <property type="entry name" value="Homeodomain-like"/>
    <property type="match status" value="1"/>
</dbReference>
<sequence>MAILALSDIKTSCESGYRYALTVQKQRRGRPATIDPDEVARVAMHLFVERGFESVTMDDIAAAVGASRRSIFRYFPSKNHLVWGGMTEAIDRFQAELAAHLAAGPGRSIASRVDLRAAYARAVTFSAESEAVTRERLILIDANPSLMSHGLPLLGEVRAQIAEVIAASQGVSADDLGPQVLSQALISTSLAVLTWWAVHSEEPPRVVMDRVLDVVVARLSRDPGEDA</sequence>
<dbReference type="Pfam" id="PF00440">
    <property type="entry name" value="TetR_N"/>
    <property type="match status" value="1"/>
</dbReference>
<dbReference type="Proteomes" id="UP000318331">
    <property type="component" value="Unassembled WGS sequence"/>
</dbReference>
<dbReference type="GO" id="GO:0003700">
    <property type="term" value="F:DNA-binding transcription factor activity"/>
    <property type="evidence" value="ECO:0007669"/>
    <property type="project" value="TreeGrafter"/>
</dbReference>
<feature type="DNA-binding region" description="H-T-H motif" evidence="4">
    <location>
        <begin position="56"/>
        <end position="75"/>
    </location>
</feature>
<dbReference type="PROSITE" id="PS01081">
    <property type="entry name" value="HTH_TETR_1"/>
    <property type="match status" value="1"/>
</dbReference>
<dbReference type="InterPro" id="IPR050109">
    <property type="entry name" value="HTH-type_TetR-like_transc_reg"/>
</dbReference>
<evidence type="ECO:0000256" key="1">
    <source>
        <dbReference type="ARBA" id="ARBA00023015"/>
    </source>
</evidence>
<evidence type="ECO:0000259" key="5">
    <source>
        <dbReference type="PROSITE" id="PS50977"/>
    </source>
</evidence>
<evidence type="ECO:0000256" key="3">
    <source>
        <dbReference type="ARBA" id="ARBA00023163"/>
    </source>
</evidence>
<dbReference type="SUPFAM" id="SSF46689">
    <property type="entry name" value="Homeodomain-like"/>
    <property type="match status" value="1"/>
</dbReference>
<dbReference type="PROSITE" id="PS50977">
    <property type="entry name" value="HTH_TETR_2"/>
    <property type="match status" value="1"/>
</dbReference>
<dbReference type="AlphaFoldDB" id="A0A543I566"/>
<evidence type="ECO:0000313" key="6">
    <source>
        <dbReference type="EMBL" id="TQM65725.1"/>
    </source>
</evidence>
<dbReference type="InterPro" id="IPR041347">
    <property type="entry name" value="MftR_C"/>
</dbReference>
<organism evidence="6 7">
    <name type="scientific">Klugiella xanthotipulae</name>
    <dbReference type="NCBI Taxonomy" id="244735"/>
    <lineage>
        <taxon>Bacteria</taxon>
        <taxon>Bacillati</taxon>
        <taxon>Actinomycetota</taxon>
        <taxon>Actinomycetes</taxon>
        <taxon>Micrococcales</taxon>
        <taxon>Microbacteriaceae</taxon>
        <taxon>Klugiella</taxon>
    </lineage>
</organism>
<dbReference type="InterPro" id="IPR023772">
    <property type="entry name" value="DNA-bd_HTH_TetR-type_CS"/>
</dbReference>
<proteinExistence type="predicted"/>
<dbReference type="EMBL" id="VFPN01000001">
    <property type="protein sequence ID" value="TQM65725.1"/>
    <property type="molecule type" value="Genomic_DNA"/>
</dbReference>
<dbReference type="GO" id="GO:0000976">
    <property type="term" value="F:transcription cis-regulatory region binding"/>
    <property type="evidence" value="ECO:0007669"/>
    <property type="project" value="TreeGrafter"/>
</dbReference>
<dbReference type="Gene3D" id="1.10.357.10">
    <property type="entry name" value="Tetracycline Repressor, domain 2"/>
    <property type="match status" value="1"/>
</dbReference>
<reference evidence="6 7" key="1">
    <citation type="submission" date="2019-06" db="EMBL/GenBank/DDBJ databases">
        <title>Sequencing the genomes of 1000 actinobacteria strains.</title>
        <authorList>
            <person name="Klenk H.-P."/>
        </authorList>
    </citation>
    <scope>NUCLEOTIDE SEQUENCE [LARGE SCALE GENOMIC DNA]</scope>
    <source>
        <strain evidence="6 7">DSM 18031</strain>
    </source>
</reference>
<evidence type="ECO:0000256" key="2">
    <source>
        <dbReference type="ARBA" id="ARBA00023125"/>
    </source>
</evidence>
<keyword evidence="1" id="KW-0805">Transcription regulation</keyword>
<feature type="domain" description="HTH tetR-type" evidence="5">
    <location>
        <begin position="33"/>
        <end position="93"/>
    </location>
</feature>
<keyword evidence="3" id="KW-0804">Transcription</keyword>